<dbReference type="EMBL" id="CAFBQI010000089">
    <property type="protein sequence ID" value="CAB5051504.1"/>
    <property type="molecule type" value="Genomic_DNA"/>
</dbReference>
<accession>A0A6J7TCE2</accession>
<proteinExistence type="predicted"/>
<feature type="region of interest" description="Disordered" evidence="1">
    <location>
        <begin position="1"/>
        <end position="23"/>
    </location>
</feature>
<evidence type="ECO:0000313" key="2">
    <source>
        <dbReference type="EMBL" id="CAB5051504.1"/>
    </source>
</evidence>
<sequence length="160" mass="16695">MSNNDESKVPNAPKRSPNNPPGPVTYGVKPFAWAIGLMSSRNAATTAGKTGLSLVKTFAIEFPSSGIFAKMALPSCEGKTEIFSPGAKKSEIVADVPSRVKPPTVARCELIAANVSGVLLPSNKINVGKLKLSLPENLAISSEAFVASAPLGKNEELLFS</sequence>
<dbReference type="AlphaFoldDB" id="A0A6J7TCE2"/>
<reference evidence="2" key="1">
    <citation type="submission" date="2020-05" db="EMBL/GenBank/DDBJ databases">
        <authorList>
            <person name="Chiriac C."/>
            <person name="Salcher M."/>
            <person name="Ghai R."/>
            <person name="Kavagutti S V."/>
        </authorList>
    </citation>
    <scope>NUCLEOTIDE SEQUENCE</scope>
</reference>
<protein>
    <submittedName>
        <fullName evidence="2">Unannotated protein</fullName>
    </submittedName>
</protein>
<organism evidence="2">
    <name type="scientific">freshwater metagenome</name>
    <dbReference type="NCBI Taxonomy" id="449393"/>
    <lineage>
        <taxon>unclassified sequences</taxon>
        <taxon>metagenomes</taxon>
        <taxon>ecological metagenomes</taxon>
    </lineage>
</organism>
<gene>
    <name evidence="2" type="ORF">UFOPK4303_00994</name>
</gene>
<name>A0A6J7TCE2_9ZZZZ</name>
<evidence type="ECO:0000256" key="1">
    <source>
        <dbReference type="SAM" id="MobiDB-lite"/>
    </source>
</evidence>